<proteinExistence type="inferred from homology"/>
<accession>A0A6G0WIQ0</accession>
<comment type="caution">
    <text evidence="18">The sequence shown here is derived from an EMBL/GenBank/DDBJ whole genome shotgun (WGS) entry which is preliminary data.</text>
</comment>
<keyword evidence="19" id="KW-1185">Reference proteome</keyword>
<dbReference type="PIRSF" id="PIRSF000168">
    <property type="entry name" value="Acyl-CoA_oxidase"/>
    <property type="match status" value="1"/>
</dbReference>
<dbReference type="PANTHER" id="PTHR10909">
    <property type="entry name" value="ELECTRON TRANSPORT OXIDOREDUCTASE"/>
    <property type="match status" value="1"/>
</dbReference>
<dbReference type="InterPro" id="IPR006091">
    <property type="entry name" value="Acyl-CoA_Oxase/DH_mid-dom"/>
</dbReference>
<feature type="binding site" evidence="13">
    <location>
        <position position="191"/>
    </location>
    <ligand>
        <name>FAD</name>
        <dbReference type="ChEBI" id="CHEBI:57692"/>
    </ligand>
</feature>
<dbReference type="Pfam" id="PF02770">
    <property type="entry name" value="Acyl-CoA_dh_M"/>
    <property type="match status" value="1"/>
</dbReference>
<comment type="subcellular location">
    <subcellularLocation>
        <location evidence="3">Peroxisome</location>
    </subcellularLocation>
</comment>
<evidence type="ECO:0000256" key="8">
    <source>
        <dbReference type="ARBA" id="ARBA00023002"/>
    </source>
</evidence>
<comment type="similarity">
    <text evidence="4 11">Belongs to the acyl-CoA oxidase family.</text>
</comment>
<dbReference type="InterPro" id="IPR055060">
    <property type="entry name" value="ACOX_C_alpha1"/>
</dbReference>
<dbReference type="PANTHER" id="PTHR10909:SF250">
    <property type="entry name" value="PEROXISOMAL ACYL-COENZYME A OXIDASE 1"/>
    <property type="match status" value="1"/>
</dbReference>
<keyword evidence="9" id="KW-0443">Lipid metabolism</keyword>
<dbReference type="Gene3D" id="1.10.540.10">
    <property type="entry name" value="Acyl-CoA dehydrogenase/oxidase, N-terminal domain"/>
    <property type="match status" value="1"/>
</dbReference>
<name>A0A6G0WIQ0_9STRA</name>
<dbReference type="SUPFAM" id="SSF47203">
    <property type="entry name" value="Acyl-CoA dehydrogenase C-terminal domain-like"/>
    <property type="match status" value="2"/>
</dbReference>
<dbReference type="InterPro" id="IPR036250">
    <property type="entry name" value="AcylCo_DH-like_C"/>
</dbReference>
<evidence type="ECO:0000259" key="17">
    <source>
        <dbReference type="Pfam" id="PF22924"/>
    </source>
</evidence>
<dbReference type="Gene3D" id="2.40.110.10">
    <property type="entry name" value="Butyryl-CoA Dehydrogenase, subunit A, domain 2"/>
    <property type="match status" value="1"/>
</dbReference>
<evidence type="ECO:0000256" key="11">
    <source>
        <dbReference type="PIRNR" id="PIRNR000168"/>
    </source>
</evidence>
<evidence type="ECO:0000256" key="6">
    <source>
        <dbReference type="ARBA" id="ARBA00022827"/>
    </source>
</evidence>
<feature type="binding site" evidence="13">
    <location>
        <position position="152"/>
    </location>
    <ligand>
        <name>FAD</name>
        <dbReference type="ChEBI" id="CHEBI:57692"/>
    </ligand>
</feature>
<comment type="cofactor">
    <cofactor evidence="2">
        <name>FAD</name>
        <dbReference type="ChEBI" id="CHEBI:57692"/>
    </cofactor>
</comment>
<reference evidence="18 19" key="1">
    <citation type="submission" date="2019-07" db="EMBL/GenBank/DDBJ databases">
        <title>Genomics analysis of Aphanomyces spp. identifies a new class of oomycete effector associated with host adaptation.</title>
        <authorList>
            <person name="Gaulin E."/>
        </authorList>
    </citation>
    <scope>NUCLEOTIDE SEQUENCE [LARGE SCALE GENOMIC DNA]</scope>
    <source>
        <strain evidence="18 19">ATCC 201684</strain>
    </source>
</reference>
<evidence type="ECO:0000259" key="15">
    <source>
        <dbReference type="Pfam" id="PF02770"/>
    </source>
</evidence>
<dbReference type="Gene3D" id="1.20.140.10">
    <property type="entry name" value="Butyryl-CoA Dehydrogenase, subunit A, domain 3"/>
    <property type="match status" value="2"/>
</dbReference>
<feature type="active site" description="Proton acceptor" evidence="12">
    <location>
        <position position="438"/>
    </location>
</feature>
<evidence type="ECO:0000256" key="7">
    <source>
        <dbReference type="ARBA" id="ARBA00022832"/>
    </source>
</evidence>
<evidence type="ECO:0000256" key="2">
    <source>
        <dbReference type="ARBA" id="ARBA00001974"/>
    </source>
</evidence>
<evidence type="ECO:0000259" key="16">
    <source>
        <dbReference type="Pfam" id="PF14749"/>
    </source>
</evidence>
<feature type="domain" description="Acyl-CoA oxidase C-alpha1" evidence="17">
    <location>
        <begin position="288"/>
        <end position="453"/>
    </location>
</feature>
<keyword evidence="10" id="KW-0576">Peroxisome</keyword>
<dbReference type="FunFam" id="1.20.140.10:FF:000015">
    <property type="entry name" value="Acyl-coenzyme A oxidase"/>
    <property type="match status" value="1"/>
</dbReference>
<dbReference type="SUPFAM" id="SSF56645">
    <property type="entry name" value="Acyl-CoA dehydrogenase NM domain-like"/>
    <property type="match status" value="1"/>
</dbReference>
<dbReference type="InterPro" id="IPR029320">
    <property type="entry name" value="Acyl-CoA_ox_N"/>
</dbReference>
<evidence type="ECO:0000313" key="18">
    <source>
        <dbReference type="EMBL" id="KAF0727082.1"/>
    </source>
</evidence>
<dbReference type="GO" id="GO:0003997">
    <property type="term" value="F:acyl-CoA oxidase activity"/>
    <property type="evidence" value="ECO:0007669"/>
    <property type="project" value="UniProtKB-EC"/>
</dbReference>
<dbReference type="Proteomes" id="UP000481153">
    <property type="component" value="Unassembled WGS sequence"/>
</dbReference>
<dbReference type="GO" id="GO:0071949">
    <property type="term" value="F:FAD binding"/>
    <property type="evidence" value="ECO:0007669"/>
    <property type="project" value="InterPro"/>
</dbReference>
<dbReference type="InterPro" id="IPR046373">
    <property type="entry name" value="Acyl-CoA_Oxase/DH_mid-dom_sf"/>
</dbReference>
<keyword evidence="8" id="KW-0560">Oxidoreductase</keyword>
<gene>
    <name evidence="18" type="ORF">Ae201684_014819</name>
</gene>
<dbReference type="VEuPathDB" id="FungiDB:AeMF1_013848"/>
<evidence type="ECO:0000259" key="14">
    <source>
        <dbReference type="Pfam" id="PF01756"/>
    </source>
</evidence>
<evidence type="ECO:0000256" key="1">
    <source>
        <dbReference type="ARBA" id="ARBA00001201"/>
    </source>
</evidence>
<dbReference type="FunFam" id="1.20.140.10:FF:000013">
    <property type="entry name" value="Acyl-coenzyme A oxidase"/>
    <property type="match status" value="1"/>
</dbReference>
<evidence type="ECO:0000256" key="5">
    <source>
        <dbReference type="ARBA" id="ARBA00022630"/>
    </source>
</evidence>
<dbReference type="InterPro" id="IPR012258">
    <property type="entry name" value="Acyl-CoA_oxidase"/>
</dbReference>
<dbReference type="GO" id="GO:0033540">
    <property type="term" value="P:fatty acid beta-oxidation using acyl-CoA oxidase"/>
    <property type="evidence" value="ECO:0007669"/>
    <property type="project" value="TreeGrafter"/>
</dbReference>
<dbReference type="InterPro" id="IPR037069">
    <property type="entry name" value="AcylCoA_DH/ox_N_sf"/>
</dbReference>
<dbReference type="GO" id="GO:0005777">
    <property type="term" value="C:peroxisome"/>
    <property type="evidence" value="ECO:0007669"/>
    <property type="project" value="UniProtKB-SubCell"/>
</dbReference>
<sequence length="660" mass="73552">MSSVSSDAPRELADLAPLLLKKERSTATFDVQSLIDVAVGPRDVQEHRKRLLELVKNDPVLSDRDMIHRNHKERYENALGKSYAFAKLLEKHNITDWDDTTTVYTFIGEPLPIDVHRSMFIPTLETQMDDEQRAYWVPRAKAFQITGAYAQTELGHGSNVQGIETTAHYDVKTQEFILNSPTLTSRKWWPGGLGKTANHCVLHARLFLNSKDHGIQAFLVPIRDTKTHETLPGITLGDIGPKIGFQSIDNGFCALNNVRIPRRNMLMRFAKVAPDGTFSKPPSDKLVYFTMVKVRVGIVYFCGRALGMVTTIGTRFSAARVQGATGKGKSENQVLDYENQQLTLFPLIGLSYAALFSHRAIDKLYNQVLAQFDGELGVDHLYLLSQLHASASGLKAFLTEETGNGMERVRRACGGHGYSASSNLPYLFQVYIGACTYEGTKDVLVQQHGAFLLKCLRNPVPVSNSSSLDLLGFLQANPNSTCPATRPEQLRDPEILLTAFRVRALKALLRADANKNSLHYLTQASLAHAESIVLSCFYEGVVGVQDTKVRVVLLQLFQLYALWRIQANLGEFRLSNYLSSAQGAWVDEQVLALLKVVRPNAISLVDGFDFSDFELNSTIGRYDGDIYRALIDRATKDPLNKTDVVPGYHQYLKPLLTAKL</sequence>
<dbReference type="FunFam" id="2.40.110.10:FF:000003">
    <property type="entry name" value="Acyl-coenzyme A oxidase"/>
    <property type="match status" value="1"/>
</dbReference>
<dbReference type="Pfam" id="PF22924">
    <property type="entry name" value="ACOX_C_alpha1"/>
    <property type="match status" value="1"/>
</dbReference>
<dbReference type="Pfam" id="PF14749">
    <property type="entry name" value="Acyl-CoA_ox_N"/>
    <property type="match status" value="1"/>
</dbReference>
<protein>
    <recommendedName>
        <fullName evidence="11">Acyl-coenzyme A oxidase</fullName>
    </recommendedName>
</protein>
<dbReference type="InterPro" id="IPR002655">
    <property type="entry name" value="Acyl-CoA_oxidase_C"/>
</dbReference>
<dbReference type="Pfam" id="PF01756">
    <property type="entry name" value="ACOX"/>
    <property type="match status" value="1"/>
</dbReference>
<dbReference type="FunFam" id="1.10.540.10:FF:000006">
    <property type="entry name" value="Acyl-coenzyme A oxidase"/>
    <property type="match status" value="1"/>
</dbReference>
<dbReference type="AlphaFoldDB" id="A0A6G0WIQ0"/>
<dbReference type="EMBL" id="VJMJ01000202">
    <property type="protein sequence ID" value="KAF0727082.1"/>
    <property type="molecule type" value="Genomic_DNA"/>
</dbReference>
<dbReference type="GO" id="GO:0055088">
    <property type="term" value="P:lipid homeostasis"/>
    <property type="evidence" value="ECO:0007669"/>
    <property type="project" value="TreeGrafter"/>
</dbReference>
<feature type="domain" description="Acyl-coenzyme A oxidase N-terminal" evidence="16">
    <location>
        <begin position="30"/>
        <end position="145"/>
    </location>
</feature>
<comment type="catalytic activity">
    <reaction evidence="1">
        <text>a 2,3-saturated acyl-CoA + O2 = a (2E)-enoyl-CoA + H2O2</text>
        <dbReference type="Rhea" id="RHEA:38959"/>
        <dbReference type="ChEBI" id="CHEBI:15379"/>
        <dbReference type="ChEBI" id="CHEBI:16240"/>
        <dbReference type="ChEBI" id="CHEBI:58856"/>
        <dbReference type="ChEBI" id="CHEBI:65111"/>
        <dbReference type="EC" id="1.3.3.6"/>
    </reaction>
</comment>
<evidence type="ECO:0000256" key="10">
    <source>
        <dbReference type="ARBA" id="ARBA00023140"/>
    </source>
</evidence>
<keyword evidence="7" id="KW-0276">Fatty acid metabolism</keyword>
<evidence type="ECO:0000256" key="4">
    <source>
        <dbReference type="ARBA" id="ARBA00006288"/>
    </source>
</evidence>
<evidence type="ECO:0000256" key="12">
    <source>
        <dbReference type="PIRSR" id="PIRSR000168-1"/>
    </source>
</evidence>
<keyword evidence="5 11" id="KW-0285">Flavoprotein</keyword>
<keyword evidence="6 11" id="KW-0274">FAD</keyword>
<feature type="domain" description="Acyl-CoA oxidase/dehydrogenase middle" evidence="15">
    <location>
        <begin position="148"/>
        <end position="257"/>
    </location>
</feature>
<evidence type="ECO:0000256" key="3">
    <source>
        <dbReference type="ARBA" id="ARBA00004275"/>
    </source>
</evidence>
<feature type="domain" description="Acyl-CoA oxidase C-terminal" evidence="14">
    <location>
        <begin position="511"/>
        <end position="656"/>
    </location>
</feature>
<dbReference type="GO" id="GO:0005504">
    <property type="term" value="F:fatty acid binding"/>
    <property type="evidence" value="ECO:0007669"/>
    <property type="project" value="TreeGrafter"/>
</dbReference>
<organism evidence="18 19">
    <name type="scientific">Aphanomyces euteiches</name>
    <dbReference type="NCBI Taxonomy" id="100861"/>
    <lineage>
        <taxon>Eukaryota</taxon>
        <taxon>Sar</taxon>
        <taxon>Stramenopiles</taxon>
        <taxon>Oomycota</taxon>
        <taxon>Saprolegniomycetes</taxon>
        <taxon>Saprolegniales</taxon>
        <taxon>Verrucalvaceae</taxon>
        <taxon>Aphanomyces</taxon>
    </lineage>
</organism>
<evidence type="ECO:0000256" key="13">
    <source>
        <dbReference type="PIRSR" id="PIRSR000168-2"/>
    </source>
</evidence>
<evidence type="ECO:0000256" key="9">
    <source>
        <dbReference type="ARBA" id="ARBA00023098"/>
    </source>
</evidence>
<dbReference type="InterPro" id="IPR009100">
    <property type="entry name" value="AcylCoA_DH/oxidase_NM_dom_sf"/>
</dbReference>
<evidence type="ECO:0000313" key="19">
    <source>
        <dbReference type="Proteomes" id="UP000481153"/>
    </source>
</evidence>